<keyword evidence="10 19" id="KW-0378">Hydrolase</keyword>
<dbReference type="RefSeq" id="WP_179788066.1">
    <property type="nucleotide sequence ID" value="NZ_BAAARR010000016.1"/>
</dbReference>
<comment type="catalytic activity">
    <reaction evidence="18 19">
        <text>GTP + 4 H2O = 2,5-diamino-6-hydroxy-4-(5-phosphoribosylamino)-pyrimidine + formate + 2 phosphate + 3 H(+)</text>
        <dbReference type="Rhea" id="RHEA:23704"/>
        <dbReference type="ChEBI" id="CHEBI:15377"/>
        <dbReference type="ChEBI" id="CHEBI:15378"/>
        <dbReference type="ChEBI" id="CHEBI:15740"/>
        <dbReference type="ChEBI" id="CHEBI:37565"/>
        <dbReference type="ChEBI" id="CHEBI:43474"/>
        <dbReference type="ChEBI" id="CHEBI:58614"/>
        <dbReference type="EC" id="3.5.4.25"/>
    </reaction>
</comment>
<evidence type="ECO:0000313" key="22">
    <source>
        <dbReference type="Proteomes" id="UP000579605"/>
    </source>
</evidence>
<dbReference type="InterPro" id="IPR016299">
    <property type="entry name" value="Riboflavin_synth_RibBA"/>
</dbReference>
<feature type="binding site" evidence="19">
    <location>
        <position position="283"/>
    </location>
    <ligand>
        <name>GTP</name>
        <dbReference type="ChEBI" id="CHEBI:37565"/>
    </ligand>
</feature>
<feature type="domain" description="GTP cyclohydrolase II" evidence="20">
    <location>
        <begin position="209"/>
        <end position="383"/>
    </location>
</feature>
<dbReference type="HAMAP" id="MF_00179">
    <property type="entry name" value="RibA"/>
    <property type="match status" value="1"/>
</dbReference>
<evidence type="ECO:0000256" key="5">
    <source>
        <dbReference type="ARBA" id="ARBA00004904"/>
    </source>
</evidence>
<evidence type="ECO:0000313" key="21">
    <source>
        <dbReference type="EMBL" id="NYH90529.1"/>
    </source>
</evidence>
<dbReference type="FunFam" id="3.90.870.10:FF:000001">
    <property type="entry name" value="Riboflavin biosynthesis protein RibBA"/>
    <property type="match status" value="1"/>
</dbReference>
<reference evidence="21 22" key="1">
    <citation type="submission" date="2020-07" db="EMBL/GenBank/DDBJ databases">
        <title>Sequencing the genomes of 1000 actinobacteria strains.</title>
        <authorList>
            <person name="Klenk H.-P."/>
        </authorList>
    </citation>
    <scope>NUCLEOTIDE SEQUENCE [LARGE SCALE GENOMIC DNA]</scope>
    <source>
        <strain evidence="21 22">DSM 18448</strain>
    </source>
</reference>
<feature type="active site" description="Nucleophile; for GTP cyclohydrolase activity" evidence="19">
    <location>
        <position position="342"/>
    </location>
</feature>
<feature type="region of interest" description="DHBP synthase" evidence="19">
    <location>
        <begin position="1"/>
        <end position="203"/>
    </location>
</feature>
<proteinExistence type="inferred from homology"/>
<dbReference type="PIRSF" id="PIRSF001259">
    <property type="entry name" value="RibA"/>
    <property type="match status" value="1"/>
</dbReference>
<dbReference type="GO" id="GO:0003935">
    <property type="term" value="F:GTP cyclohydrolase II activity"/>
    <property type="evidence" value="ECO:0007669"/>
    <property type="project" value="UniProtKB-UniRule"/>
</dbReference>
<evidence type="ECO:0000256" key="14">
    <source>
        <dbReference type="ARBA" id="ARBA00023211"/>
    </source>
</evidence>
<dbReference type="AlphaFoldDB" id="A0A852ZLZ6"/>
<keyword evidence="11 19" id="KW-0862">Zinc</keyword>
<feature type="binding site" evidence="19">
    <location>
        <begin position="29"/>
        <end position="30"/>
    </location>
    <ligand>
        <name>D-ribulose 5-phosphate</name>
        <dbReference type="ChEBI" id="CHEBI:58121"/>
    </ligand>
</feature>
<dbReference type="EMBL" id="JACBZH010000001">
    <property type="protein sequence ID" value="NYH90529.1"/>
    <property type="molecule type" value="Genomic_DNA"/>
</dbReference>
<dbReference type="GO" id="GO:0008270">
    <property type="term" value="F:zinc ion binding"/>
    <property type="evidence" value="ECO:0007669"/>
    <property type="project" value="UniProtKB-UniRule"/>
</dbReference>
<sequence length="423" mass="44719">MSSPQDPVGRALADLAAGRAVIVVDDEDRENEGDIIFAASTATPELVAFTVRHTSGVLCVPMEGADLDRLAVGPMTADNKDAMRTAFCVTVDAATGITTGISAEDRTRTIRLLADPDAGPTDVVRPGHVFPLRYRPGGVLVRRGHTEAAVDLVRLAGLPPAGVLAELVEDDGTMMRGDALRRFADEHDLALITIEDLVRHRRRHERLVERVAQTRIPTRHGDFQAIGYRCTVDGSEHVALVRGEPGAEAGAVGAADGDPLVRLHSECLTGDAFGSLRCDCGPQLDRALAAVAAAGDGVVVYLRGHEGRGIGLLAKLSAYALQDTGHDTVEANLALGLPVDARDYWIGAQILADLGVGRMRLLTNNPAKRAGLEAYGLTVTATTPLTITPNGDNARYLATKRDRLGHALPAEAGVVRQTTGRAS</sequence>
<evidence type="ECO:0000256" key="18">
    <source>
        <dbReference type="ARBA" id="ARBA00049295"/>
    </source>
</evidence>
<evidence type="ECO:0000256" key="4">
    <source>
        <dbReference type="ARBA" id="ARBA00004853"/>
    </source>
</evidence>
<feature type="binding site" evidence="19">
    <location>
        <position position="30"/>
    </location>
    <ligand>
        <name>Mg(2+)</name>
        <dbReference type="ChEBI" id="CHEBI:18420"/>
        <label>1</label>
    </ligand>
</feature>
<evidence type="ECO:0000256" key="2">
    <source>
        <dbReference type="ARBA" id="ARBA00001936"/>
    </source>
</evidence>
<feature type="binding site" evidence="19">
    <location>
        <position position="145"/>
    </location>
    <ligand>
        <name>Mg(2+)</name>
        <dbReference type="ChEBI" id="CHEBI:18420"/>
        <label>2</label>
    </ligand>
</feature>
<dbReference type="InterPro" id="IPR032677">
    <property type="entry name" value="GTP_cyclohydro_II"/>
</dbReference>
<dbReference type="EC" id="3.5.4.25" evidence="19"/>
<feature type="site" description="Essential for DHBP synthase activity" evidence="19">
    <location>
        <position position="128"/>
    </location>
</feature>
<dbReference type="EC" id="4.1.99.12" evidence="19"/>
<comment type="function">
    <text evidence="3 19">Catalyzes the conversion of D-ribulose 5-phosphate to formate and 3,4-dihydroxy-2-butanone 4-phosphate.</text>
</comment>
<feature type="binding site" evidence="19">
    <location>
        <position position="368"/>
    </location>
    <ligand>
        <name>GTP</name>
        <dbReference type="ChEBI" id="CHEBI:37565"/>
    </ligand>
</feature>
<feature type="binding site" evidence="19">
    <location>
        <begin position="306"/>
        <end position="308"/>
    </location>
    <ligand>
        <name>GTP</name>
        <dbReference type="ChEBI" id="CHEBI:37565"/>
    </ligand>
</feature>
<dbReference type="PANTHER" id="PTHR21327">
    <property type="entry name" value="GTP CYCLOHYDROLASE II-RELATED"/>
    <property type="match status" value="1"/>
</dbReference>
<gene>
    <name evidence="19" type="primary">ribBA</name>
    <name evidence="21" type="ORF">F4554_003167</name>
</gene>
<feature type="binding site" evidence="19">
    <location>
        <position position="363"/>
    </location>
    <ligand>
        <name>GTP</name>
        <dbReference type="ChEBI" id="CHEBI:37565"/>
    </ligand>
</feature>
<keyword evidence="15 19" id="KW-0456">Lyase</keyword>
<evidence type="ECO:0000259" key="20">
    <source>
        <dbReference type="Pfam" id="PF00925"/>
    </source>
</evidence>
<comment type="cofactor">
    <cofactor evidence="19">
        <name>Zn(2+)</name>
        <dbReference type="ChEBI" id="CHEBI:29105"/>
    </cofactor>
    <text evidence="19">Binds 1 zinc ion per subunit.</text>
</comment>
<evidence type="ECO:0000256" key="19">
    <source>
        <dbReference type="HAMAP-Rule" id="MF_01283"/>
    </source>
</evidence>
<dbReference type="SUPFAM" id="SSF142695">
    <property type="entry name" value="RibA-like"/>
    <property type="match status" value="1"/>
</dbReference>
<dbReference type="GO" id="GO:0030145">
    <property type="term" value="F:manganese ion binding"/>
    <property type="evidence" value="ECO:0007669"/>
    <property type="project" value="UniProtKB-UniRule"/>
</dbReference>
<feature type="active site" description="Proton acceptor; for GTP cyclohydrolase activity" evidence="19">
    <location>
        <position position="340"/>
    </location>
</feature>
<dbReference type="NCBIfam" id="TIGR00506">
    <property type="entry name" value="ribB"/>
    <property type="match status" value="1"/>
</dbReference>
<evidence type="ECO:0000256" key="1">
    <source>
        <dbReference type="ARBA" id="ARBA00000141"/>
    </source>
</evidence>
<dbReference type="CDD" id="cd00641">
    <property type="entry name" value="GTP_cyclohydro2"/>
    <property type="match status" value="1"/>
</dbReference>
<evidence type="ECO:0000256" key="15">
    <source>
        <dbReference type="ARBA" id="ARBA00023239"/>
    </source>
</evidence>
<comment type="pathway">
    <text evidence="4 19">Cofactor biosynthesis; riboflavin biosynthesis; 5-amino-6-(D-ribitylamino)uracil from GTP: step 1/4.</text>
</comment>
<feature type="region of interest" description="GTP cyclohydrolase II" evidence="19">
    <location>
        <begin position="204"/>
        <end position="423"/>
    </location>
</feature>
<comment type="pathway">
    <text evidence="5 19">Cofactor biosynthesis; riboflavin biosynthesis; 2-hydroxy-3-oxobutyl phosphate from D-ribulose 5-phosphate: step 1/1.</text>
</comment>
<accession>A0A852ZLZ6</accession>
<evidence type="ECO:0000256" key="3">
    <source>
        <dbReference type="ARBA" id="ARBA00002284"/>
    </source>
</evidence>
<feature type="binding site" evidence="19">
    <location>
        <begin position="142"/>
        <end position="146"/>
    </location>
    <ligand>
        <name>D-ribulose 5-phosphate</name>
        <dbReference type="ChEBI" id="CHEBI:58121"/>
    </ligand>
</feature>
<dbReference type="Proteomes" id="UP000579605">
    <property type="component" value="Unassembled WGS sequence"/>
</dbReference>
<evidence type="ECO:0000256" key="16">
    <source>
        <dbReference type="ARBA" id="ARBA00023268"/>
    </source>
</evidence>
<dbReference type="PANTHER" id="PTHR21327:SF18">
    <property type="entry name" value="3,4-DIHYDROXY-2-BUTANONE 4-PHOSPHATE SYNTHASE"/>
    <property type="match status" value="1"/>
</dbReference>
<keyword evidence="22" id="KW-1185">Reference proteome</keyword>
<evidence type="ECO:0000256" key="8">
    <source>
        <dbReference type="ARBA" id="ARBA00022723"/>
    </source>
</evidence>
<feature type="binding site" evidence="19">
    <location>
        <begin position="262"/>
        <end position="266"/>
    </location>
    <ligand>
        <name>GTP</name>
        <dbReference type="ChEBI" id="CHEBI:37565"/>
    </ligand>
</feature>
<evidence type="ECO:0000256" key="17">
    <source>
        <dbReference type="ARBA" id="ARBA00043932"/>
    </source>
</evidence>
<dbReference type="NCBIfam" id="NF006803">
    <property type="entry name" value="PRK09311.1"/>
    <property type="match status" value="1"/>
</dbReference>
<dbReference type="GO" id="GO:0009231">
    <property type="term" value="P:riboflavin biosynthetic process"/>
    <property type="evidence" value="ECO:0007669"/>
    <property type="project" value="UniProtKB-UniRule"/>
</dbReference>
<comment type="function">
    <text evidence="17 19">Catalyzes the conversion of GTP to 2,5-diamino-6-ribosylamino-4(3H)-pyrimidinone 5'-phosphate (DARP), formate and pyrophosphate.</text>
</comment>
<feature type="binding site" evidence="19">
    <location>
        <position position="166"/>
    </location>
    <ligand>
        <name>D-ribulose 5-phosphate</name>
        <dbReference type="ChEBI" id="CHEBI:58121"/>
    </ligand>
</feature>
<keyword evidence="12 19" id="KW-0460">Magnesium</keyword>
<dbReference type="NCBIfam" id="NF001591">
    <property type="entry name" value="PRK00393.1"/>
    <property type="match status" value="1"/>
</dbReference>
<comment type="cofactor">
    <cofactor evidence="2">
        <name>Mn(2+)</name>
        <dbReference type="ChEBI" id="CHEBI:29035"/>
    </cofactor>
</comment>
<comment type="caution">
    <text evidence="21">The sequence shown here is derived from an EMBL/GenBank/DDBJ whole genome shotgun (WGS) entry which is preliminary data.</text>
</comment>
<dbReference type="HAMAP" id="MF_00180">
    <property type="entry name" value="RibB"/>
    <property type="match status" value="1"/>
</dbReference>
<evidence type="ECO:0000256" key="9">
    <source>
        <dbReference type="ARBA" id="ARBA00022741"/>
    </source>
</evidence>
<dbReference type="HAMAP" id="MF_01283">
    <property type="entry name" value="RibBA"/>
    <property type="match status" value="1"/>
</dbReference>
<dbReference type="InterPro" id="IPR000926">
    <property type="entry name" value="RibA"/>
</dbReference>
<protein>
    <recommendedName>
        <fullName evidence="19">Riboflavin biosynthesis protein RibBA</fullName>
    </recommendedName>
    <domain>
        <recommendedName>
            <fullName evidence="19">3,4-dihydroxy-2-butanone 4-phosphate synthase</fullName>
            <shortName evidence="19">DHBP synthase</shortName>
            <ecNumber evidence="19">4.1.99.12</ecNumber>
        </recommendedName>
    </domain>
    <domain>
        <recommendedName>
            <fullName evidence="19">GTP cyclohydrolase-2</fullName>
            <ecNumber evidence="19">3.5.4.25</ecNumber>
        </recommendedName>
        <alternativeName>
            <fullName evidence="19">GTP cyclohydrolase II</fullName>
        </alternativeName>
    </domain>
</protein>
<dbReference type="Gene3D" id="3.90.870.10">
    <property type="entry name" value="DHBP synthase"/>
    <property type="match status" value="1"/>
</dbReference>
<keyword evidence="14 19" id="KW-0464">Manganese</keyword>
<dbReference type="InterPro" id="IPR000422">
    <property type="entry name" value="DHBP_synthase_RibB"/>
</dbReference>
<dbReference type="InterPro" id="IPR017945">
    <property type="entry name" value="DHBP_synth_RibB-like_a/b_dom"/>
</dbReference>
<keyword evidence="13 19" id="KW-0342">GTP-binding</keyword>
<keyword evidence="16 19" id="KW-0511">Multifunctional enzyme</keyword>
<organism evidence="21 22">
    <name type="scientific">Actinopolymorpha rutila</name>
    <dbReference type="NCBI Taxonomy" id="446787"/>
    <lineage>
        <taxon>Bacteria</taxon>
        <taxon>Bacillati</taxon>
        <taxon>Actinomycetota</taxon>
        <taxon>Actinomycetes</taxon>
        <taxon>Propionibacteriales</taxon>
        <taxon>Actinopolymorphaceae</taxon>
        <taxon>Actinopolymorpha</taxon>
    </lineage>
</organism>
<evidence type="ECO:0000256" key="10">
    <source>
        <dbReference type="ARBA" id="ARBA00022801"/>
    </source>
</evidence>
<dbReference type="GO" id="GO:0000287">
    <property type="term" value="F:magnesium ion binding"/>
    <property type="evidence" value="ECO:0007669"/>
    <property type="project" value="UniProtKB-UniRule"/>
</dbReference>
<dbReference type="GO" id="GO:0005525">
    <property type="term" value="F:GTP binding"/>
    <property type="evidence" value="ECO:0007669"/>
    <property type="project" value="UniProtKB-KW"/>
</dbReference>
<feature type="binding site" evidence="19">
    <location>
        <position position="278"/>
    </location>
    <ligand>
        <name>Zn(2+)</name>
        <dbReference type="ChEBI" id="CHEBI:29105"/>
        <note>catalytic</note>
    </ligand>
</feature>
<evidence type="ECO:0000256" key="13">
    <source>
        <dbReference type="ARBA" id="ARBA00023134"/>
    </source>
</evidence>
<dbReference type="NCBIfam" id="TIGR00505">
    <property type="entry name" value="ribA"/>
    <property type="match status" value="1"/>
</dbReference>
<keyword evidence="8 19" id="KW-0479">Metal-binding</keyword>
<dbReference type="Pfam" id="PF00925">
    <property type="entry name" value="GTP_cyclohydro2"/>
    <property type="match status" value="1"/>
</dbReference>
<feature type="binding site" evidence="19">
    <location>
        <position position="280"/>
    </location>
    <ligand>
        <name>Zn(2+)</name>
        <dbReference type="ChEBI" id="CHEBI:29105"/>
        <note>catalytic</note>
    </ligand>
</feature>
<comment type="cofactor">
    <cofactor evidence="19">
        <name>Mg(2+)</name>
        <dbReference type="ChEBI" id="CHEBI:18420"/>
    </cofactor>
    <cofactor evidence="19">
        <name>Mn(2+)</name>
        <dbReference type="ChEBI" id="CHEBI:29035"/>
    </cofactor>
    <text evidence="19">Binds 2 divalent metal cations per subunit. Magnesium or manganese.</text>
</comment>
<keyword evidence="9 19" id="KW-0547">Nucleotide-binding</keyword>
<feature type="binding site" evidence="19">
    <location>
        <position position="328"/>
    </location>
    <ligand>
        <name>GTP</name>
        <dbReference type="ChEBI" id="CHEBI:37565"/>
    </ligand>
</feature>
<evidence type="ECO:0000256" key="11">
    <source>
        <dbReference type="ARBA" id="ARBA00022833"/>
    </source>
</evidence>
<dbReference type="Pfam" id="PF00926">
    <property type="entry name" value="DHBP_synthase"/>
    <property type="match status" value="1"/>
</dbReference>
<feature type="site" description="Essential for DHBP synthase activity" evidence="19">
    <location>
        <position position="166"/>
    </location>
</feature>
<dbReference type="GO" id="GO:0005829">
    <property type="term" value="C:cytosol"/>
    <property type="evidence" value="ECO:0007669"/>
    <property type="project" value="TreeGrafter"/>
</dbReference>
<dbReference type="UniPathway" id="UPA00275">
    <property type="reaction ID" value="UER00399"/>
</dbReference>
<dbReference type="GO" id="GO:0008686">
    <property type="term" value="F:3,4-dihydroxy-2-butanone-4-phosphate synthase activity"/>
    <property type="evidence" value="ECO:0007669"/>
    <property type="project" value="UniProtKB-UniRule"/>
</dbReference>
<name>A0A852ZLZ6_9ACTN</name>
<dbReference type="Gene3D" id="3.40.50.10990">
    <property type="entry name" value="GTP cyclohydrolase II"/>
    <property type="match status" value="1"/>
</dbReference>
<feature type="binding site" evidence="19">
    <location>
        <position position="267"/>
    </location>
    <ligand>
        <name>Zn(2+)</name>
        <dbReference type="ChEBI" id="CHEBI:29105"/>
        <note>catalytic</note>
    </ligand>
</feature>
<evidence type="ECO:0000256" key="12">
    <source>
        <dbReference type="ARBA" id="ARBA00022842"/>
    </source>
</evidence>
<evidence type="ECO:0000256" key="6">
    <source>
        <dbReference type="ARBA" id="ARBA00005520"/>
    </source>
</evidence>
<keyword evidence="7 19" id="KW-0686">Riboflavin biosynthesis</keyword>
<dbReference type="SUPFAM" id="SSF55821">
    <property type="entry name" value="YrdC/RibB"/>
    <property type="match status" value="1"/>
</dbReference>
<feature type="binding site" evidence="19">
    <location>
        <position position="30"/>
    </location>
    <ligand>
        <name>Mg(2+)</name>
        <dbReference type="ChEBI" id="CHEBI:18420"/>
        <label>2</label>
    </ligand>
</feature>
<dbReference type="FunFam" id="3.40.50.10990:FF:000001">
    <property type="entry name" value="Riboflavin biosynthesis protein RibBA"/>
    <property type="match status" value="1"/>
</dbReference>
<comment type="similarity">
    <text evidence="6 19">In the N-terminal section; belongs to the DHBP synthase family.</text>
</comment>
<feature type="binding site" evidence="19">
    <location>
        <position position="34"/>
    </location>
    <ligand>
        <name>D-ribulose 5-phosphate</name>
        <dbReference type="ChEBI" id="CHEBI:58121"/>
    </ligand>
</feature>
<comment type="catalytic activity">
    <reaction evidence="1 19">
        <text>D-ribulose 5-phosphate = (2S)-2-hydroxy-3-oxobutyl phosphate + formate + H(+)</text>
        <dbReference type="Rhea" id="RHEA:18457"/>
        <dbReference type="ChEBI" id="CHEBI:15378"/>
        <dbReference type="ChEBI" id="CHEBI:15740"/>
        <dbReference type="ChEBI" id="CHEBI:58121"/>
        <dbReference type="ChEBI" id="CHEBI:58830"/>
        <dbReference type="EC" id="4.1.99.12"/>
    </reaction>
</comment>
<evidence type="ECO:0000256" key="7">
    <source>
        <dbReference type="ARBA" id="ARBA00022619"/>
    </source>
</evidence>
<dbReference type="InterPro" id="IPR036144">
    <property type="entry name" value="RibA-like_sf"/>
</dbReference>
<comment type="similarity">
    <text evidence="19">In the C-terminal section; belongs to the GTP cyclohydrolase II family.</text>
</comment>